<dbReference type="AlphaFoldDB" id="A0AAV9CEW8"/>
<dbReference type="PANTHER" id="PTHR10797">
    <property type="entry name" value="CCR4-NOT TRANSCRIPTION COMPLEX SUBUNIT"/>
    <property type="match status" value="1"/>
</dbReference>
<proteinExistence type="predicted"/>
<dbReference type="InterPro" id="IPR036397">
    <property type="entry name" value="RNaseH_sf"/>
</dbReference>
<organism evidence="1 2">
    <name type="scientific">Acorus calamus</name>
    <name type="common">Sweet flag</name>
    <dbReference type="NCBI Taxonomy" id="4465"/>
    <lineage>
        <taxon>Eukaryota</taxon>
        <taxon>Viridiplantae</taxon>
        <taxon>Streptophyta</taxon>
        <taxon>Embryophyta</taxon>
        <taxon>Tracheophyta</taxon>
        <taxon>Spermatophyta</taxon>
        <taxon>Magnoliopsida</taxon>
        <taxon>Liliopsida</taxon>
        <taxon>Acoraceae</taxon>
        <taxon>Acorus</taxon>
    </lineage>
</organism>
<reference evidence="1" key="2">
    <citation type="submission" date="2023-06" db="EMBL/GenBank/DDBJ databases">
        <authorList>
            <person name="Ma L."/>
            <person name="Liu K.-W."/>
            <person name="Li Z."/>
            <person name="Hsiao Y.-Y."/>
            <person name="Qi Y."/>
            <person name="Fu T."/>
            <person name="Tang G."/>
            <person name="Zhang D."/>
            <person name="Sun W.-H."/>
            <person name="Liu D.-K."/>
            <person name="Li Y."/>
            <person name="Chen G.-Z."/>
            <person name="Liu X.-D."/>
            <person name="Liao X.-Y."/>
            <person name="Jiang Y.-T."/>
            <person name="Yu X."/>
            <person name="Hao Y."/>
            <person name="Huang J."/>
            <person name="Zhao X.-W."/>
            <person name="Ke S."/>
            <person name="Chen Y.-Y."/>
            <person name="Wu W.-L."/>
            <person name="Hsu J.-L."/>
            <person name="Lin Y.-F."/>
            <person name="Huang M.-D."/>
            <person name="Li C.-Y."/>
            <person name="Huang L."/>
            <person name="Wang Z.-W."/>
            <person name="Zhao X."/>
            <person name="Zhong W.-Y."/>
            <person name="Peng D.-H."/>
            <person name="Ahmad S."/>
            <person name="Lan S."/>
            <person name="Zhang J.-S."/>
            <person name="Tsai W.-C."/>
            <person name="Van De Peer Y."/>
            <person name="Liu Z.-J."/>
        </authorList>
    </citation>
    <scope>NUCLEOTIDE SEQUENCE</scope>
    <source>
        <strain evidence="1">CP</strain>
        <tissue evidence="1">Leaves</tissue>
    </source>
</reference>
<evidence type="ECO:0000313" key="2">
    <source>
        <dbReference type="Proteomes" id="UP001180020"/>
    </source>
</evidence>
<dbReference type="GO" id="GO:0030014">
    <property type="term" value="C:CCR4-NOT complex"/>
    <property type="evidence" value="ECO:0007669"/>
    <property type="project" value="InterPro"/>
</dbReference>
<dbReference type="Proteomes" id="UP001180020">
    <property type="component" value="Unassembled WGS sequence"/>
</dbReference>
<comment type="caution">
    <text evidence="1">The sequence shown here is derived from an EMBL/GenBank/DDBJ whole genome shotgun (WGS) entry which is preliminary data.</text>
</comment>
<dbReference type="InterPro" id="IPR012337">
    <property type="entry name" value="RNaseH-like_sf"/>
</dbReference>
<protein>
    <submittedName>
        <fullName evidence="1">Uncharacterized protein</fullName>
    </submittedName>
</protein>
<dbReference type="GO" id="GO:0003676">
    <property type="term" value="F:nucleic acid binding"/>
    <property type="evidence" value="ECO:0007669"/>
    <property type="project" value="InterPro"/>
</dbReference>
<gene>
    <name evidence="1" type="ORF">QJS10_CPB19g00841</name>
</gene>
<keyword evidence="2" id="KW-1185">Reference proteome</keyword>
<dbReference type="Gene3D" id="3.30.420.10">
    <property type="entry name" value="Ribonuclease H-like superfamily/Ribonuclease H"/>
    <property type="match status" value="1"/>
</dbReference>
<dbReference type="EMBL" id="JAUJYO010000019">
    <property type="protein sequence ID" value="KAK1287430.1"/>
    <property type="molecule type" value="Genomic_DNA"/>
</dbReference>
<dbReference type="SUPFAM" id="SSF53098">
    <property type="entry name" value="Ribonuclease H-like"/>
    <property type="match status" value="1"/>
</dbReference>
<dbReference type="InterPro" id="IPR039637">
    <property type="entry name" value="CNOT7/CNOT8/Pop2"/>
</dbReference>
<accession>A0AAV9CEW8</accession>
<dbReference type="GO" id="GO:0004535">
    <property type="term" value="F:poly(A)-specific ribonuclease activity"/>
    <property type="evidence" value="ECO:0007669"/>
    <property type="project" value="InterPro"/>
</dbReference>
<reference evidence="1" key="1">
    <citation type="journal article" date="2023" name="Nat. Commun.">
        <title>Diploid and tetraploid genomes of Acorus and the evolution of monocots.</title>
        <authorList>
            <person name="Ma L."/>
            <person name="Liu K.W."/>
            <person name="Li Z."/>
            <person name="Hsiao Y.Y."/>
            <person name="Qi Y."/>
            <person name="Fu T."/>
            <person name="Tang G.D."/>
            <person name="Zhang D."/>
            <person name="Sun W.H."/>
            <person name="Liu D.K."/>
            <person name="Li Y."/>
            <person name="Chen G.Z."/>
            <person name="Liu X.D."/>
            <person name="Liao X.Y."/>
            <person name="Jiang Y.T."/>
            <person name="Yu X."/>
            <person name="Hao Y."/>
            <person name="Huang J."/>
            <person name="Zhao X.W."/>
            <person name="Ke S."/>
            <person name="Chen Y.Y."/>
            <person name="Wu W.L."/>
            <person name="Hsu J.L."/>
            <person name="Lin Y.F."/>
            <person name="Huang M.D."/>
            <person name="Li C.Y."/>
            <person name="Huang L."/>
            <person name="Wang Z.W."/>
            <person name="Zhao X."/>
            <person name="Zhong W.Y."/>
            <person name="Peng D.H."/>
            <person name="Ahmad S."/>
            <person name="Lan S."/>
            <person name="Zhang J.S."/>
            <person name="Tsai W.C."/>
            <person name="Van de Peer Y."/>
            <person name="Liu Z.J."/>
        </authorList>
    </citation>
    <scope>NUCLEOTIDE SEQUENCE</scope>
    <source>
        <strain evidence="1">CP</strain>
    </source>
</reference>
<name>A0AAV9CEW8_ACOCL</name>
<sequence length="109" mass="12761">MGYPREFPGFLRETNRATSESIWYFDLKYNIDNLKPIQVGLTLSDMSGHTPYAWQFNLLGFNVRLDPTSAKSIELLRRRGINFYKILHEGVTMQDFARSFNDDLHRRGS</sequence>
<evidence type="ECO:0000313" key="1">
    <source>
        <dbReference type="EMBL" id="KAK1287430.1"/>
    </source>
</evidence>